<dbReference type="CDD" id="cd08417">
    <property type="entry name" value="PBP2_Nitroaromatics_like"/>
    <property type="match status" value="1"/>
</dbReference>
<accession>A0A552X3R2</accession>
<sequence>MNQIHLKTDLNLLRVLAAIYRERQLNRAAVELSLTPSAISHALRRLREQFDDPLFVRHGRVLRPTALCDKLAPDVHELLMRMQGLIERGRHFHPKDTRRSFRLGIPEAIEPELFPRIFRHLKRLAPNARFESIAIPHAQLSDFLLNRQADLAIDVPLPLSSPVHQRPLYHEDFVVLGRQDNKELLTKARYLGAQHIAVSSRARGTVLEDYLLRELGIERRLAVRVQSYQTAGHLVAISGDYLTLPRRIAERLVTQFPVRLWEMPAEIQVATRLQMYWHDAHETDPALQWLSHQVHEILAN</sequence>
<name>A0A552X3R2_9GAMM</name>
<dbReference type="PANTHER" id="PTHR30118">
    <property type="entry name" value="HTH-TYPE TRANSCRIPTIONAL REGULATOR LEUO-RELATED"/>
    <property type="match status" value="1"/>
</dbReference>
<dbReference type="InterPro" id="IPR036390">
    <property type="entry name" value="WH_DNA-bd_sf"/>
</dbReference>
<proteinExistence type="inferred from homology"/>
<evidence type="ECO:0000256" key="1">
    <source>
        <dbReference type="ARBA" id="ARBA00009437"/>
    </source>
</evidence>
<dbReference type="SUPFAM" id="SSF46785">
    <property type="entry name" value="Winged helix' DNA-binding domain"/>
    <property type="match status" value="1"/>
</dbReference>
<dbReference type="Pfam" id="PF00126">
    <property type="entry name" value="HTH_1"/>
    <property type="match status" value="1"/>
</dbReference>
<dbReference type="InterPro" id="IPR037402">
    <property type="entry name" value="YidZ_PBP2"/>
</dbReference>
<dbReference type="Gene3D" id="1.10.10.10">
    <property type="entry name" value="Winged helix-like DNA-binding domain superfamily/Winged helix DNA-binding domain"/>
    <property type="match status" value="1"/>
</dbReference>
<organism evidence="6 7">
    <name type="scientific">Aliidiomarina halalkaliphila</name>
    <dbReference type="NCBI Taxonomy" id="2593535"/>
    <lineage>
        <taxon>Bacteria</taxon>
        <taxon>Pseudomonadati</taxon>
        <taxon>Pseudomonadota</taxon>
        <taxon>Gammaproteobacteria</taxon>
        <taxon>Alteromonadales</taxon>
        <taxon>Idiomarinaceae</taxon>
        <taxon>Aliidiomarina</taxon>
    </lineage>
</organism>
<keyword evidence="2" id="KW-0805">Transcription regulation</keyword>
<dbReference type="GO" id="GO:0003677">
    <property type="term" value="F:DNA binding"/>
    <property type="evidence" value="ECO:0007669"/>
    <property type="project" value="UniProtKB-KW"/>
</dbReference>
<dbReference type="InterPro" id="IPR005119">
    <property type="entry name" value="LysR_subst-bd"/>
</dbReference>
<dbReference type="RefSeq" id="WP_143233951.1">
    <property type="nucleotide sequence ID" value="NZ_VJWL01000001.1"/>
</dbReference>
<dbReference type="InterPro" id="IPR036388">
    <property type="entry name" value="WH-like_DNA-bd_sf"/>
</dbReference>
<dbReference type="GO" id="GO:0003700">
    <property type="term" value="F:DNA-binding transcription factor activity"/>
    <property type="evidence" value="ECO:0007669"/>
    <property type="project" value="InterPro"/>
</dbReference>
<dbReference type="AlphaFoldDB" id="A0A552X3R2"/>
<evidence type="ECO:0000256" key="3">
    <source>
        <dbReference type="ARBA" id="ARBA00023125"/>
    </source>
</evidence>
<dbReference type="EMBL" id="VJWL01000001">
    <property type="protein sequence ID" value="TRW49529.1"/>
    <property type="molecule type" value="Genomic_DNA"/>
</dbReference>
<protein>
    <submittedName>
        <fullName evidence="6">LysR family transcriptional regulator</fullName>
    </submittedName>
</protein>
<dbReference type="PROSITE" id="PS50931">
    <property type="entry name" value="HTH_LYSR"/>
    <property type="match status" value="1"/>
</dbReference>
<dbReference type="SUPFAM" id="SSF53850">
    <property type="entry name" value="Periplasmic binding protein-like II"/>
    <property type="match status" value="1"/>
</dbReference>
<dbReference type="Gene3D" id="3.40.190.10">
    <property type="entry name" value="Periplasmic binding protein-like II"/>
    <property type="match status" value="2"/>
</dbReference>
<dbReference type="InterPro" id="IPR050389">
    <property type="entry name" value="LysR-type_TF"/>
</dbReference>
<keyword evidence="4" id="KW-0804">Transcription</keyword>
<dbReference type="Proteomes" id="UP000320359">
    <property type="component" value="Unassembled WGS sequence"/>
</dbReference>
<gene>
    <name evidence="6" type="ORF">FM042_01300</name>
</gene>
<dbReference type="OrthoDB" id="8720143at2"/>
<evidence type="ECO:0000259" key="5">
    <source>
        <dbReference type="PROSITE" id="PS50931"/>
    </source>
</evidence>
<dbReference type="PANTHER" id="PTHR30118:SF15">
    <property type="entry name" value="TRANSCRIPTIONAL REGULATORY PROTEIN"/>
    <property type="match status" value="1"/>
</dbReference>
<evidence type="ECO:0000313" key="7">
    <source>
        <dbReference type="Proteomes" id="UP000320359"/>
    </source>
</evidence>
<keyword evidence="7" id="KW-1185">Reference proteome</keyword>
<feature type="domain" description="HTH lysR-type" evidence="5">
    <location>
        <begin position="8"/>
        <end position="65"/>
    </location>
</feature>
<comment type="caution">
    <text evidence="6">The sequence shown here is derived from an EMBL/GenBank/DDBJ whole genome shotgun (WGS) entry which is preliminary data.</text>
</comment>
<dbReference type="Pfam" id="PF03466">
    <property type="entry name" value="LysR_substrate"/>
    <property type="match status" value="1"/>
</dbReference>
<comment type="similarity">
    <text evidence="1">Belongs to the LysR transcriptional regulatory family.</text>
</comment>
<evidence type="ECO:0000256" key="2">
    <source>
        <dbReference type="ARBA" id="ARBA00023015"/>
    </source>
</evidence>
<keyword evidence="3" id="KW-0238">DNA-binding</keyword>
<evidence type="ECO:0000313" key="6">
    <source>
        <dbReference type="EMBL" id="TRW49529.1"/>
    </source>
</evidence>
<evidence type="ECO:0000256" key="4">
    <source>
        <dbReference type="ARBA" id="ARBA00023163"/>
    </source>
</evidence>
<dbReference type="InterPro" id="IPR000847">
    <property type="entry name" value="LysR_HTH_N"/>
</dbReference>
<reference evidence="6 7" key="1">
    <citation type="submission" date="2019-07" db="EMBL/GenBank/DDBJ databases">
        <authorList>
            <person name="Yang M."/>
            <person name="Zhao D."/>
            <person name="Xiang H."/>
        </authorList>
    </citation>
    <scope>NUCLEOTIDE SEQUENCE [LARGE SCALE GENOMIC DNA]</scope>
    <source>
        <strain evidence="6 7">IM1326</strain>
    </source>
</reference>